<proteinExistence type="predicted"/>
<organism>
    <name type="scientific">Branchiostoma floridae</name>
    <name type="common">Florida lancelet</name>
    <name type="synonym">Amphioxus</name>
    <dbReference type="NCBI Taxonomy" id="7739"/>
    <lineage>
        <taxon>Eukaryota</taxon>
        <taxon>Metazoa</taxon>
        <taxon>Chordata</taxon>
        <taxon>Cephalochordata</taxon>
        <taxon>Leptocardii</taxon>
        <taxon>Amphioxiformes</taxon>
        <taxon>Branchiostomatidae</taxon>
        <taxon>Branchiostoma</taxon>
    </lineage>
</organism>
<gene>
    <name evidence="2" type="ORF">BRAFLDRAFT_66217</name>
</gene>
<evidence type="ECO:0000313" key="2">
    <source>
        <dbReference type="EMBL" id="EEN52063.1"/>
    </source>
</evidence>
<sequence>MAAARWRPGTHLDTNNGGNKWLKRGSPQGRVRSEHGRIQGVGPSPDSHCVPLRDGHWLHYLRVISAAKVNKVQQMNFWYPGRETGQLFNTTEVCILLRSFSHSLYLYTTAI</sequence>
<evidence type="ECO:0000256" key="1">
    <source>
        <dbReference type="SAM" id="MobiDB-lite"/>
    </source>
</evidence>
<reference evidence="2" key="1">
    <citation type="journal article" date="2008" name="Nature">
        <title>The amphioxus genome and the evolution of the chordate karyotype.</title>
        <authorList>
            <consortium name="US DOE Joint Genome Institute (JGI-PGF)"/>
            <person name="Putnam N.H."/>
            <person name="Butts T."/>
            <person name="Ferrier D.E.K."/>
            <person name="Furlong R.F."/>
            <person name="Hellsten U."/>
            <person name="Kawashima T."/>
            <person name="Robinson-Rechavi M."/>
            <person name="Shoguchi E."/>
            <person name="Terry A."/>
            <person name="Yu J.-K."/>
            <person name="Benito-Gutierrez E.L."/>
            <person name="Dubchak I."/>
            <person name="Garcia-Fernandez J."/>
            <person name="Gibson-Brown J.J."/>
            <person name="Grigoriev I.V."/>
            <person name="Horton A.C."/>
            <person name="de Jong P.J."/>
            <person name="Jurka J."/>
            <person name="Kapitonov V.V."/>
            <person name="Kohara Y."/>
            <person name="Kuroki Y."/>
            <person name="Lindquist E."/>
            <person name="Lucas S."/>
            <person name="Osoegawa K."/>
            <person name="Pennacchio L.A."/>
            <person name="Salamov A.A."/>
            <person name="Satou Y."/>
            <person name="Sauka-Spengler T."/>
            <person name="Schmutz J."/>
            <person name="Shin-I T."/>
            <person name="Toyoda A."/>
            <person name="Bronner-Fraser M."/>
            <person name="Fujiyama A."/>
            <person name="Holland L.Z."/>
            <person name="Holland P.W.H."/>
            <person name="Satoh N."/>
            <person name="Rokhsar D.S."/>
        </authorList>
    </citation>
    <scope>NUCLEOTIDE SEQUENCE [LARGE SCALE GENOMIC DNA]</scope>
    <source>
        <strain evidence="2">S238N-H82</strain>
        <tissue evidence="2">Testes</tissue>
    </source>
</reference>
<dbReference type="EMBL" id="GG666583">
    <property type="protein sequence ID" value="EEN52063.1"/>
    <property type="molecule type" value="Genomic_DNA"/>
</dbReference>
<name>C3Z5F0_BRAFL</name>
<accession>C3Z5F0</accession>
<dbReference type="AlphaFoldDB" id="C3Z5F0"/>
<protein>
    <submittedName>
        <fullName evidence="2">Uncharacterized protein</fullName>
    </submittedName>
</protein>
<dbReference type="InParanoid" id="C3Z5F0"/>
<feature type="region of interest" description="Disordered" evidence="1">
    <location>
        <begin position="1"/>
        <end position="47"/>
    </location>
</feature>